<feature type="non-terminal residue" evidence="7">
    <location>
        <position position="554"/>
    </location>
</feature>
<evidence type="ECO:0000256" key="2">
    <source>
        <dbReference type="ARBA" id="ARBA00010727"/>
    </source>
</evidence>
<comment type="subcellular location">
    <subcellularLocation>
        <location evidence="1">Nucleus</location>
    </subcellularLocation>
</comment>
<dbReference type="EMBL" id="CATQJA010002657">
    <property type="protein sequence ID" value="CAJ0579723.1"/>
    <property type="molecule type" value="Genomic_DNA"/>
</dbReference>
<dbReference type="Pfam" id="PF02724">
    <property type="entry name" value="CDC45"/>
    <property type="match status" value="1"/>
</dbReference>
<name>A0AA36G6C0_9BILA</name>
<dbReference type="GO" id="GO:0003682">
    <property type="term" value="F:chromatin binding"/>
    <property type="evidence" value="ECO:0007669"/>
    <property type="project" value="TreeGrafter"/>
</dbReference>
<organism evidence="7 8">
    <name type="scientific">Mesorhabditis spiculigera</name>
    <dbReference type="NCBI Taxonomy" id="96644"/>
    <lineage>
        <taxon>Eukaryota</taxon>
        <taxon>Metazoa</taxon>
        <taxon>Ecdysozoa</taxon>
        <taxon>Nematoda</taxon>
        <taxon>Chromadorea</taxon>
        <taxon>Rhabditida</taxon>
        <taxon>Rhabditina</taxon>
        <taxon>Rhabditomorpha</taxon>
        <taxon>Rhabditoidea</taxon>
        <taxon>Rhabditidae</taxon>
        <taxon>Mesorhabditinae</taxon>
        <taxon>Mesorhabditis</taxon>
    </lineage>
</organism>
<dbReference type="GO" id="GO:0006270">
    <property type="term" value="P:DNA replication initiation"/>
    <property type="evidence" value="ECO:0007669"/>
    <property type="project" value="InterPro"/>
</dbReference>
<keyword evidence="4" id="KW-0539">Nucleus</keyword>
<dbReference type="GO" id="GO:0031261">
    <property type="term" value="C:DNA replication preinitiation complex"/>
    <property type="evidence" value="ECO:0007669"/>
    <property type="project" value="TreeGrafter"/>
</dbReference>
<dbReference type="AlphaFoldDB" id="A0AA36G6C0"/>
<evidence type="ECO:0000256" key="6">
    <source>
        <dbReference type="SAM" id="MobiDB-lite"/>
    </source>
</evidence>
<evidence type="ECO:0000256" key="5">
    <source>
        <dbReference type="ARBA" id="ARBA00023306"/>
    </source>
</evidence>
<evidence type="ECO:0000256" key="1">
    <source>
        <dbReference type="ARBA" id="ARBA00004123"/>
    </source>
</evidence>
<dbReference type="PANTHER" id="PTHR10507">
    <property type="entry name" value="CDC45-RELATED PROTEIN"/>
    <property type="match status" value="1"/>
</dbReference>
<keyword evidence="5" id="KW-0131">Cell cycle</keyword>
<dbReference type="InterPro" id="IPR003874">
    <property type="entry name" value="CDC45"/>
</dbReference>
<evidence type="ECO:0000313" key="7">
    <source>
        <dbReference type="EMBL" id="CAJ0579723.1"/>
    </source>
</evidence>
<comment type="caution">
    <text evidence="7">The sequence shown here is derived from an EMBL/GenBank/DDBJ whole genome shotgun (WGS) entry which is preliminary data.</text>
</comment>
<evidence type="ECO:0000256" key="4">
    <source>
        <dbReference type="ARBA" id="ARBA00023242"/>
    </source>
</evidence>
<proteinExistence type="inferred from homology"/>
<dbReference type="PANTHER" id="PTHR10507:SF0">
    <property type="entry name" value="CELL DIVISION CONTROL PROTEIN 45 HOMOLOG"/>
    <property type="match status" value="1"/>
</dbReference>
<dbReference type="Proteomes" id="UP001177023">
    <property type="component" value="Unassembled WGS sequence"/>
</dbReference>
<keyword evidence="8" id="KW-1185">Reference proteome</keyword>
<dbReference type="GO" id="GO:0003697">
    <property type="term" value="F:single-stranded DNA binding"/>
    <property type="evidence" value="ECO:0007669"/>
    <property type="project" value="TreeGrafter"/>
</dbReference>
<feature type="region of interest" description="Disordered" evidence="6">
    <location>
        <begin position="131"/>
        <end position="156"/>
    </location>
</feature>
<comment type="similarity">
    <text evidence="2">Belongs to the CDC45 family.</text>
</comment>
<protein>
    <submittedName>
        <fullName evidence="7">Uncharacterized protein</fullName>
    </submittedName>
</protein>
<evidence type="ECO:0000313" key="8">
    <source>
        <dbReference type="Proteomes" id="UP001177023"/>
    </source>
</evidence>
<evidence type="ECO:0000256" key="3">
    <source>
        <dbReference type="ARBA" id="ARBA00022705"/>
    </source>
</evidence>
<accession>A0AA36G6C0</accession>
<dbReference type="GO" id="GO:0000727">
    <property type="term" value="P:double-strand break repair via break-induced replication"/>
    <property type="evidence" value="ECO:0007669"/>
    <property type="project" value="TreeGrafter"/>
</dbReference>
<dbReference type="GO" id="GO:1902977">
    <property type="term" value="P:mitotic DNA replication preinitiation complex assembly"/>
    <property type="evidence" value="ECO:0007669"/>
    <property type="project" value="TreeGrafter"/>
</dbReference>
<gene>
    <name evidence="7" type="ORF">MSPICULIGERA_LOCUS17930</name>
</gene>
<feature type="compositionally biased region" description="Acidic residues" evidence="6">
    <location>
        <begin position="141"/>
        <end position="151"/>
    </location>
</feature>
<reference evidence="7" key="1">
    <citation type="submission" date="2023-06" db="EMBL/GenBank/DDBJ databases">
        <authorList>
            <person name="Delattre M."/>
        </authorList>
    </citation>
    <scope>NUCLEOTIDE SEQUENCE</scope>
    <source>
        <strain evidence="7">AF72</strain>
    </source>
</reference>
<sequence length="554" mass="64407">MLIKDGTRHRFYDIIKNQHVLMLVGDDVDGLCASVILTHLLRCDDAAFSIVPVACWEDISKVLNEHEPSPYIVMINCGGNRDITELNIPETTKVFIFDNRRPFDLENIYNESQVTVMADSKEVYDSLKIPEYPDLYRPDSDSEDEDEESEDRMEAVQRRALKREERRRWEQKKDSLIWDYYGSSWVSTPTALQMFELAFDLSRASSELWWYAAVAINSLLTDHLITKQHYMELCCDRSYRFIHRFSPAAGQRADDLFRISFEKELPIPLYSHWSLHSAARVDETFACRTKNWTQKGESDTKFMYLQMSISIAETRQKFSTLKTDRRKEIVASIEKAMEYNFSTFIAHIGFSMKVLASDISRVLALKLEAKRPGSSLSERFTTARELLTGMVKPGEQIDLLKGIEAYKVTLEKMYICLTEALTQSEVRPMGPYFLFICQRDIDESLLESRHFLTNFLIFLQKAFVGTKSSRTKKPLIVSFKLGGERQGWHVVTGAMPLASNYQDHYLKNILGNAYDKCHDEKMVHIRRDYFDHNIVLLKSEDRTRFFDKLQALFV</sequence>
<keyword evidence="3" id="KW-0235">DNA replication</keyword>
<dbReference type="GO" id="GO:0003688">
    <property type="term" value="F:DNA replication origin binding"/>
    <property type="evidence" value="ECO:0007669"/>
    <property type="project" value="TreeGrafter"/>
</dbReference>